<evidence type="ECO:0000313" key="2">
    <source>
        <dbReference type="Proteomes" id="UP000886602"/>
    </source>
</evidence>
<reference evidence="1" key="1">
    <citation type="submission" date="2020-10" db="EMBL/GenBank/DDBJ databases">
        <title>Connecting structure to function with the recovery of over 1000 high-quality activated sludge metagenome-assembled genomes encoding full-length rRNA genes using long-read sequencing.</title>
        <authorList>
            <person name="Singleton C.M."/>
            <person name="Petriglieri F."/>
            <person name="Kristensen J.M."/>
            <person name="Kirkegaard R.H."/>
            <person name="Michaelsen T.Y."/>
            <person name="Andersen M.H."/>
            <person name="Karst S.M."/>
            <person name="Dueholm M.S."/>
            <person name="Nielsen P.H."/>
            <person name="Albertsen M."/>
        </authorList>
    </citation>
    <scope>NUCLEOTIDE SEQUENCE</scope>
    <source>
        <strain evidence="1">EsbW_18-Q3-R4-48_MAXAC.044</strain>
    </source>
</reference>
<proteinExistence type="predicted"/>
<evidence type="ECO:0000313" key="1">
    <source>
        <dbReference type="EMBL" id="MBK7421677.1"/>
    </source>
</evidence>
<comment type="caution">
    <text evidence="1">The sequence shown here is derived from an EMBL/GenBank/DDBJ whole genome shotgun (WGS) entry which is preliminary data.</text>
</comment>
<name>A0A9D7F9P8_9RHOO</name>
<sequence length="96" mass="10870">MISGTVTKEAFGSRRVEITLNDKIYRGEWRVDSPTKEQKAETSYPHRRHIGVVNSTLKAEDGSTLECHWKTESNTAEGGVPGRRTRVFAQYEVMSL</sequence>
<gene>
    <name evidence="1" type="ORF">IPJ48_00480</name>
</gene>
<dbReference type="EMBL" id="JADJNC010000002">
    <property type="protein sequence ID" value="MBK7421677.1"/>
    <property type="molecule type" value="Genomic_DNA"/>
</dbReference>
<dbReference type="Proteomes" id="UP000886602">
    <property type="component" value="Unassembled WGS sequence"/>
</dbReference>
<organism evidence="1 2">
    <name type="scientific">Candidatus Propionivibrio dominans</name>
    <dbReference type="NCBI Taxonomy" id="2954373"/>
    <lineage>
        <taxon>Bacteria</taxon>
        <taxon>Pseudomonadati</taxon>
        <taxon>Pseudomonadota</taxon>
        <taxon>Betaproteobacteria</taxon>
        <taxon>Rhodocyclales</taxon>
        <taxon>Rhodocyclaceae</taxon>
        <taxon>Propionivibrio</taxon>
    </lineage>
</organism>
<accession>A0A9D7F9P8</accession>
<protein>
    <submittedName>
        <fullName evidence="1">Uncharacterized protein</fullName>
    </submittedName>
</protein>
<dbReference type="AlphaFoldDB" id="A0A9D7F9P8"/>